<dbReference type="SUPFAM" id="SSF55961">
    <property type="entry name" value="Bet v1-like"/>
    <property type="match status" value="1"/>
</dbReference>
<gene>
    <name evidence="1" type="ORF">FHS29_006017</name>
</gene>
<dbReference type="Gene3D" id="3.30.530.20">
    <property type="match status" value="1"/>
</dbReference>
<sequence length="144" mass="15790">MSLRIAAPADQVFAVLADGWSYASWVVGAAHIREVDGDWPAPGSRMHHSIGPWPLQVKDTTRVRAVEDRRALELDAGLWPLGQAHIRFELSESGGATTVRMSEEVSKGPLSLLPAPVQAVMLAPRNRESLHRLADLAVRREAKQ</sequence>
<dbReference type="Pfam" id="PF10604">
    <property type="entry name" value="Polyketide_cyc2"/>
    <property type="match status" value="1"/>
</dbReference>
<keyword evidence="2" id="KW-1185">Reference proteome</keyword>
<dbReference type="AlphaFoldDB" id="A0A841CVH6"/>
<proteinExistence type="predicted"/>
<reference evidence="1 2" key="1">
    <citation type="submission" date="2020-08" db="EMBL/GenBank/DDBJ databases">
        <title>Genomic Encyclopedia of Type Strains, Phase III (KMG-III): the genomes of soil and plant-associated and newly described type strains.</title>
        <authorList>
            <person name="Whitman W."/>
        </authorList>
    </citation>
    <scope>NUCLEOTIDE SEQUENCE [LARGE SCALE GENOMIC DNA]</scope>
    <source>
        <strain evidence="1 2">CECT 8640</strain>
    </source>
</reference>
<evidence type="ECO:0000313" key="2">
    <source>
        <dbReference type="Proteomes" id="UP000547510"/>
    </source>
</evidence>
<dbReference type="EMBL" id="JACHJN010000011">
    <property type="protein sequence ID" value="MBB5959396.1"/>
    <property type="molecule type" value="Genomic_DNA"/>
</dbReference>
<evidence type="ECO:0000313" key="1">
    <source>
        <dbReference type="EMBL" id="MBB5959396.1"/>
    </source>
</evidence>
<accession>A0A841CVH6</accession>
<organism evidence="1 2">
    <name type="scientific">Saccharothrix tamanrassetensis</name>
    <dbReference type="NCBI Taxonomy" id="1051531"/>
    <lineage>
        <taxon>Bacteria</taxon>
        <taxon>Bacillati</taxon>
        <taxon>Actinomycetota</taxon>
        <taxon>Actinomycetes</taxon>
        <taxon>Pseudonocardiales</taxon>
        <taxon>Pseudonocardiaceae</taxon>
        <taxon>Saccharothrix</taxon>
    </lineage>
</organism>
<dbReference type="CDD" id="cd07812">
    <property type="entry name" value="SRPBCC"/>
    <property type="match status" value="1"/>
</dbReference>
<dbReference type="InterPro" id="IPR023393">
    <property type="entry name" value="START-like_dom_sf"/>
</dbReference>
<comment type="caution">
    <text evidence="1">The sequence shown here is derived from an EMBL/GenBank/DDBJ whole genome shotgun (WGS) entry which is preliminary data.</text>
</comment>
<dbReference type="Proteomes" id="UP000547510">
    <property type="component" value="Unassembled WGS sequence"/>
</dbReference>
<name>A0A841CVH6_9PSEU</name>
<dbReference type="InterPro" id="IPR019587">
    <property type="entry name" value="Polyketide_cyclase/dehydratase"/>
</dbReference>
<protein>
    <submittedName>
        <fullName evidence="1">Uncharacterized protein YndB with AHSA1/START domain</fullName>
    </submittedName>
</protein>